<dbReference type="SUPFAM" id="SSF52540">
    <property type="entry name" value="P-loop containing nucleoside triphosphate hydrolases"/>
    <property type="match status" value="1"/>
</dbReference>
<keyword evidence="7" id="KW-1185">Reference proteome</keyword>
<evidence type="ECO:0000256" key="2">
    <source>
        <dbReference type="ARBA" id="ARBA00011322"/>
    </source>
</evidence>
<dbReference type="Proteomes" id="UP000183315">
    <property type="component" value="Unassembled WGS sequence"/>
</dbReference>
<dbReference type="Gene3D" id="3.40.50.300">
    <property type="entry name" value="P-loop containing nucleotide triphosphate hydrolases"/>
    <property type="match status" value="2"/>
</dbReference>
<comment type="subunit">
    <text evidence="2">Heterodimer of SbcC and SbcD.</text>
</comment>
<protein>
    <recommendedName>
        <fullName evidence="3">Nuclease SbcCD subunit C</fullName>
    </recommendedName>
</protein>
<keyword evidence="4" id="KW-0175">Coiled coil</keyword>
<dbReference type="InterPro" id="IPR038729">
    <property type="entry name" value="Rad50/SbcC_AAA"/>
</dbReference>
<dbReference type="PANTHER" id="PTHR32114:SF2">
    <property type="entry name" value="ABC TRANSPORTER ABCH.3"/>
    <property type="match status" value="1"/>
</dbReference>
<dbReference type="OrthoDB" id="9795626at2"/>
<keyword evidence="6" id="KW-0378">Hydrolase</keyword>
<dbReference type="InterPro" id="IPR027417">
    <property type="entry name" value="P-loop_NTPase"/>
</dbReference>
<organism evidence="6 7">
    <name type="scientific">Demequina mangrovi</name>
    <dbReference type="NCBI Taxonomy" id="1043493"/>
    <lineage>
        <taxon>Bacteria</taxon>
        <taxon>Bacillati</taxon>
        <taxon>Actinomycetota</taxon>
        <taxon>Actinomycetes</taxon>
        <taxon>Micrococcales</taxon>
        <taxon>Demequinaceae</taxon>
        <taxon>Demequina</taxon>
    </lineage>
</organism>
<dbReference type="GO" id="GO:0016887">
    <property type="term" value="F:ATP hydrolysis activity"/>
    <property type="evidence" value="ECO:0007669"/>
    <property type="project" value="InterPro"/>
</dbReference>
<evidence type="ECO:0000256" key="4">
    <source>
        <dbReference type="SAM" id="Coils"/>
    </source>
</evidence>
<dbReference type="STRING" id="1043493.SAMN05421637_2077"/>
<keyword evidence="6" id="KW-0540">Nuclease</keyword>
<accession>A0A1H6ZC74</accession>
<comment type="similarity">
    <text evidence="1">Belongs to the SMC family. SbcC subfamily.</text>
</comment>
<dbReference type="Pfam" id="PF13558">
    <property type="entry name" value="SbcC_Walker_B"/>
    <property type="match status" value="1"/>
</dbReference>
<evidence type="ECO:0000256" key="1">
    <source>
        <dbReference type="ARBA" id="ARBA00006930"/>
    </source>
</evidence>
<dbReference type="EMBL" id="FNZI01000004">
    <property type="protein sequence ID" value="SEJ51059.1"/>
    <property type="molecule type" value="Genomic_DNA"/>
</dbReference>
<dbReference type="AlphaFoldDB" id="A0A1H6ZC74"/>
<proteinExistence type="inferred from homology"/>
<sequence>MKIQRLAFEGFGPYLARQEIDFELFDTEGLFVISGKTGAGKSTVLDAICFALYERVPRYDKAEPVLRSHFCTPEDPTTVTLEYELHGTRYKIWRSPAYERPKARGTGTTTKKAEAELHVWRDGGWEILAGMPREVAEHVAATVPLSADQFLQVILLAQGRFAEFLKADTGERRALLRSLFGTQRFDHFEAKIREVARARSTAVEAADAELAALARRAAVLATVDEPTLAQRDEFWDETASALTAAAGEAATTRAQASVAAEAAAAALTEARATEDARGRLARAHATVAALEAEADAQSAREDALQAARRAAPVRGPMREAERAARVAAEAVGARTRALEVAQADAALTLAWPEDRGALADADEATLRDRATGLASERAALAGALEAERALPRLDEELTRAREAVISLQGAQAATRQALEALPAEESALRERHEAAMATAARAEDLAVEVERTRAAVQAHAQVAALEKELEGVREAEAEALRAHAEATEAHNALVQRRLRSQAAHLAADLGDGDPCPVCGSTSHPAPAQPSDDHVTDEAVDAAFEVVGARQTGLDAARTRRGDADLALGAAREKAGAGSAEEAQRALDAATAAHEGALTAVRERDRVAADLAALATRESRLRADLDAHGAKVESATASVGAAEKALGSARELASARPASYESTAAFATALDAAAALVTRLAAAARASEESTRAAEQAGVSLTEALAEAGFPDAEAASAVVLDAAALDALAAEVERHRAGLAGAQAVVAELSERDLPDEVADLDALSSEAEAAAIARDGAIEAATAASGRAAAFAQLRREHDELGATTASARAARDVVLTLAESLEGKPPNERRLRLESFVLASKLERIVRAANTRLTTMSSGQYRLEHDDSTQYRNKEAGLALRIADAHTGQSRSTRSLSGGETFLASLSLALGLAETVTAEAGGIELATLFIDEGFGSLDGDTLETAMSTLGELRDAGRTIGVISHVEPMKDAIPAKLEVTKAADGSSRVRATLGDD</sequence>
<dbReference type="GO" id="GO:0006302">
    <property type="term" value="P:double-strand break repair"/>
    <property type="evidence" value="ECO:0007669"/>
    <property type="project" value="InterPro"/>
</dbReference>
<dbReference type="eggNOG" id="COG0419">
    <property type="taxonomic scope" value="Bacteria"/>
</dbReference>
<evidence type="ECO:0000313" key="6">
    <source>
        <dbReference type="EMBL" id="SEJ51059.1"/>
    </source>
</evidence>
<keyword evidence="6" id="KW-0269">Exonuclease</keyword>
<dbReference type="GO" id="GO:0004527">
    <property type="term" value="F:exonuclease activity"/>
    <property type="evidence" value="ECO:0007669"/>
    <property type="project" value="UniProtKB-KW"/>
</dbReference>
<evidence type="ECO:0000259" key="5">
    <source>
        <dbReference type="Pfam" id="PF13476"/>
    </source>
</evidence>
<dbReference type="RefSeq" id="WP_074789415.1">
    <property type="nucleotide sequence ID" value="NZ_FNZI01000004.1"/>
</dbReference>
<feature type="domain" description="Rad50/SbcC-type AAA" evidence="5">
    <location>
        <begin position="6"/>
        <end position="184"/>
    </location>
</feature>
<reference evidence="7" key="1">
    <citation type="submission" date="2016-10" db="EMBL/GenBank/DDBJ databases">
        <authorList>
            <person name="Varghese N."/>
        </authorList>
    </citation>
    <scope>NUCLEOTIDE SEQUENCE [LARGE SCALE GENOMIC DNA]</scope>
    <source>
        <strain evidence="7">DSM 24868</strain>
    </source>
</reference>
<evidence type="ECO:0000256" key="3">
    <source>
        <dbReference type="ARBA" id="ARBA00013368"/>
    </source>
</evidence>
<evidence type="ECO:0000313" key="7">
    <source>
        <dbReference type="Proteomes" id="UP000183315"/>
    </source>
</evidence>
<dbReference type="PANTHER" id="PTHR32114">
    <property type="entry name" value="ABC TRANSPORTER ABCH.3"/>
    <property type="match status" value="1"/>
</dbReference>
<feature type="coiled-coil region" evidence="4">
    <location>
        <begin position="273"/>
        <end position="307"/>
    </location>
</feature>
<dbReference type="Pfam" id="PF13476">
    <property type="entry name" value="AAA_23"/>
    <property type="match status" value="1"/>
</dbReference>
<gene>
    <name evidence="6" type="ORF">SAMN05421637_2077</name>
</gene>
<feature type="coiled-coil region" evidence="4">
    <location>
        <begin position="455"/>
        <end position="482"/>
    </location>
</feature>
<name>A0A1H6ZC74_9MICO</name>